<feature type="binding site" evidence="6">
    <location>
        <position position="216"/>
    </location>
    <ligand>
        <name>S-adenosyl-L-methionine</name>
        <dbReference type="ChEBI" id="CHEBI:59789"/>
    </ligand>
</feature>
<dbReference type="InterPro" id="IPR029064">
    <property type="entry name" value="Ribosomal_eL30-like_sf"/>
</dbReference>
<evidence type="ECO:0000256" key="5">
    <source>
        <dbReference type="ARBA" id="ARBA00022691"/>
    </source>
</evidence>
<dbReference type="Gene3D" id="3.30.1330.30">
    <property type="match status" value="1"/>
</dbReference>
<dbReference type="Pfam" id="PF08032">
    <property type="entry name" value="SpoU_sub_bind"/>
    <property type="match status" value="1"/>
</dbReference>
<dbReference type="FunFam" id="3.40.1280.10:FF:000008">
    <property type="entry name" value="Group 3 RNA methyltransferase TrmH"/>
    <property type="match status" value="1"/>
</dbReference>
<evidence type="ECO:0000313" key="9">
    <source>
        <dbReference type="Proteomes" id="UP000055136"/>
    </source>
</evidence>
<proteinExistence type="inferred from homology"/>
<comment type="catalytic activity">
    <reaction evidence="6">
        <text>guanosine(2251) in 23S rRNA + S-adenosyl-L-methionine = 2'-O-methylguanosine(2251) in 23S rRNA + S-adenosyl-L-homocysteine + H(+)</text>
        <dbReference type="Rhea" id="RHEA:24140"/>
        <dbReference type="Rhea" id="RHEA-COMP:10239"/>
        <dbReference type="Rhea" id="RHEA-COMP:10241"/>
        <dbReference type="ChEBI" id="CHEBI:15378"/>
        <dbReference type="ChEBI" id="CHEBI:57856"/>
        <dbReference type="ChEBI" id="CHEBI:59789"/>
        <dbReference type="ChEBI" id="CHEBI:74269"/>
        <dbReference type="ChEBI" id="CHEBI:74445"/>
        <dbReference type="EC" id="2.1.1.185"/>
    </reaction>
</comment>
<dbReference type="Gene3D" id="3.40.1280.10">
    <property type="match status" value="1"/>
</dbReference>
<dbReference type="Proteomes" id="UP000055136">
    <property type="component" value="Chromosome"/>
</dbReference>
<dbReference type="InterPro" id="IPR029026">
    <property type="entry name" value="tRNA_m1G_MTases_N"/>
</dbReference>
<dbReference type="PANTHER" id="PTHR46429">
    <property type="entry name" value="23S RRNA (GUANOSINE-2'-O-)-METHYLTRANSFERASE RLMB"/>
    <property type="match status" value="1"/>
</dbReference>
<dbReference type="InterPro" id="IPR029028">
    <property type="entry name" value="Alpha/beta_knot_MTases"/>
</dbReference>
<dbReference type="SUPFAM" id="SSF75217">
    <property type="entry name" value="alpha/beta knot"/>
    <property type="match status" value="1"/>
</dbReference>
<dbReference type="InterPro" id="IPR013123">
    <property type="entry name" value="SpoU_subst-bd"/>
</dbReference>
<dbReference type="KEGG" id="tee:Tel_07315"/>
<feature type="binding site" evidence="6">
    <location>
        <position position="196"/>
    </location>
    <ligand>
        <name>S-adenosyl-L-methionine</name>
        <dbReference type="ChEBI" id="CHEBI:59789"/>
    </ligand>
</feature>
<dbReference type="SMART" id="SM00967">
    <property type="entry name" value="SpoU_sub_bind"/>
    <property type="match status" value="1"/>
</dbReference>
<dbReference type="GO" id="GO:0003723">
    <property type="term" value="F:RNA binding"/>
    <property type="evidence" value="ECO:0007669"/>
    <property type="project" value="InterPro"/>
</dbReference>
<dbReference type="GO" id="GO:0070039">
    <property type="term" value="F:rRNA (guanosine-2'-O-)-methyltransferase activity"/>
    <property type="evidence" value="ECO:0007669"/>
    <property type="project" value="UniProtKB-UniRule"/>
</dbReference>
<dbReference type="HAMAP" id="MF_01887">
    <property type="entry name" value="23SrRNA_methyltr_B"/>
    <property type="match status" value="1"/>
</dbReference>
<dbReference type="NCBIfam" id="TIGR00186">
    <property type="entry name" value="rRNA_methyl_3"/>
    <property type="match status" value="1"/>
</dbReference>
<keyword evidence="3 6" id="KW-0489">Methyltransferase</keyword>
<comment type="subcellular location">
    <subcellularLocation>
        <location evidence="6">Cytoplasm</location>
    </subcellularLocation>
</comment>
<accession>A0A0S2TCY3</accession>
<protein>
    <recommendedName>
        <fullName evidence="6">23S rRNA (guanosine-2'-O-)-methyltransferase RlmB</fullName>
        <ecNumber evidence="6">2.1.1.185</ecNumber>
    </recommendedName>
    <alternativeName>
        <fullName evidence="6">23S rRNA (guanosine2251 2'-O)-methyltransferase</fullName>
    </alternativeName>
    <alternativeName>
        <fullName evidence="6">23S rRNA Gm2251 2'-O-methyltransferase</fullName>
    </alternativeName>
</protein>
<dbReference type="GO" id="GO:0005829">
    <property type="term" value="C:cytosol"/>
    <property type="evidence" value="ECO:0007669"/>
    <property type="project" value="TreeGrafter"/>
</dbReference>
<dbReference type="STRING" id="1748243.Tel_07315"/>
<keyword evidence="1 6" id="KW-0963">Cytoplasm</keyword>
<feature type="binding site" evidence="6">
    <location>
        <position position="225"/>
    </location>
    <ligand>
        <name>S-adenosyl-L-methionine</name>
        <dbReference type="ChEBI" id="CHEBI:59789"/>
    </ligand>
</feature>
<dbReference type="Pfam" id="PF00588">
    <property type="entry name" value="SpoU_methylase"/>
    <property type="match status" value="1"/>
</dbReference>
<name>A0A0S2TCY3_9GAMM</name>
<evidence type="ECO:0000256" key="2">
    <source>
        <dbReference type="ARBA" id="ARBA00022552"/>
    </source>
</evidence>
<dbReference type="InterPro" id="IPR024915">
    <property type="entry name" value="23S_rRNA_MeTrfase_RlmB"/>
</dbReference>
<comment type="function">
    <text evidence="6">Specifically methylates the ribose of guanosine 2251 in 23S rRNA.</text>
</comment>
<dbReference type="CDD" id="cd18103">
    <property type="entry name" value="SpoU-like_RlmB"/>
    <property type="match status" value="1"/>
</dbReference>
<evidence type="ECO:0000256" key="4">
    <source>
        <dbReference type="ARBA" id="ARBA00022679"/>
    </source>
</evidence>
<dbReference type="InterPro" id="IPR001537">
    <property type="entry name" value="SpoU_MeTrfase"/>
</dbReference>
<dbReference type="SUPFAM" id="SSF55315">
    <property type="entry name" value="L30e-like"/>
    <property type="match status" value="1"/>
</dbReference>
<evidence type="ECO:0000256" key="3">
    <source>
        <dbReference type="ARBA" id="ARBA00022603"/>
    </source>
</evidence>
<organism evidence="8 9">
    <name type="scientific">Candidatus Tenderia electrophaga</name>
    <dbReference type="NCBI Taxonomy" id="1748243"/>
    <lineage>
        <taxon>Bacteria</taxon>
        <taxon>Pseudomonadati</taxon>
        <taxon>Pseudomonadota</taxon>
        <taxon>Gammaproteobacteria</taxon>
        <taxon>Candidatus Tenderiales</taxon>
        <taxon>Candidatus Tenderiaceae</taxon>
        <taxon>Candidatus Tenderia</taxon>
    </lineage>
</organism>
<comment type="similarity">
    <text evidence="6">Belongs to the class IV-like SAM-binding methyltransferase superfamily. RNA methyltransferase TrmH family. RlmB subfamily.</text>
</comment>
<dbReference type="PANTHER" id="PTHR46429:SF1">
    <property type="entry name" value="23S RRNA (GUANOSINE-2'-O-)-METHYLTRANSFERASE RLMB"/>
    <property type="match status" value="1"/>
</dbReference>
<dbReference type="EC" id="2.1.1.185" evidence="6"/>
<evidence type="ECO:0000256" key="6">
    <source>
        <dbReference type="HAMAP-Rule" id="MF_01887"/>
    </source>
</evidence>
<evidence type="ECO:0000259" key="7">
    <source>
        <dbReference type="SMART" id="SM00967"/>
    </source>
</evidence>
<feature type="domain" description="RNA 2-O ribose methyltransferase substrate binding" evidence="7">
    <location>
        <begin position="3"/>
        <end position="78"/>
    </location>
</feature>
<dbReference type="EMBL" id="CP013099">
    <property type="protein sequence ID" value="ALP52979.1"/>
    <property type="molecule type" value="Genomic_DNA"/>
</dbReference>
<evidence type="ECO:0000313" key="8">
    <source>
        <dbReference type="EMBL" id="ALP52979.1"/>
    </source>
</evidence>
<gene>
    <name evidence="6" type="primary">rlmB</name>
    <name evidence="8" type="ORF">Tel_07315</name>
</gene>
<reference evidence="8" key="1">
    <citation type="submission" date="2015-10" db="EMBL/GenBank/DDBJ databases">
        <title>Description of Candidatus Tenderia electrophaga gen. nov, sp. nov., an Uncultivated Electroautotroph from a Biocathode Enrichment.</title>
        <authorList>
            <person name="Eddie B.J."/>
            <person name="Malanoski A.P."/>
            <person name="Wang Z."/>
            <person name="Hall R.J."/>
            <person name="Oh S.D."/>
            <person name="Heiner C."/>
            <person name="Lin B."/>
            <person name="Strycharz-Glaven S.M."/>
        </authorList>
    </citation>
    <scope>NUCLEOTIDE SEQUENCE [LARGE SCALE GENOMIC DNA]</scope>
    <source>
        <strain evidence="8">NRL1</strain>
    </source>
</reference>
<dbReference type="AlphaFoldDB" id="A0A0S2TCY3"/>
<keyword evidence="9" id="KW-1185">Reference proteome</keyword>
<evidence type="ECO:0000256" key="1">
    <source>
        <dbReference type="ARBA" id="ARBA00022490"/>
    </source>
</evidence>
<keyword evidence="5 6" id="KW-0949">S-adenosyl-L-methionine</keyword>
<dbReference type="InterPro" id="IPR004441">
    <property type="entry name" value="rRNA_MeTrfase_TrmH"/>
</dbReference>
<keyword evidence="2 6" id="KW-0698">rRNA processing</keyword>
<sequence>MSIVFGIHAVEAALKQSAIAELWLAESQRPNARLNRLLDQAKRAGVRIQHRPREALDQLVQGERHQGVVARLAAVEPAARPPDLMALIDGLDHAPLLLVLDGVTDPHNLGACLRSANAAGVDAVIVPKDKAVGLTPVVRKVACGAAETTPFYQVTNLARTLRELQQAGVWLVGAAGEAGASLYETDLRGPLALMLGSEGKGLRRLTREHCDLLVKIPMAGAVESLNVSVATGICLFEALRQRSAR</sequence>
<keyword evidence="4 6" id="KW-0808">Transferase</keyword>